<dbReference type="EMBL" id="JAPHNI010000878">
    <property type="protein sequence ID" value="KAJ8107686.1"/>
    <property type="molecule type" value="Genomic_DNA"/>
</dbReference>
<name>A0ACC2HYV4_9PLEO</name>
<organism evidence="1 2">
    <name type="scientific">Boeremia exigua</name>
    <dbReference type="NCBI Taxonomy" id="749465"/>
    <lineage>
        <taxon>Eukaryota</taxon>
        <taxon>Fungi</taxon>
        <taxon>Dikarya</taxon>
        <taxon>Ascomycota</taxon>
        <taxon>Pezizomycotina</taxon>
        <taxon>Dothideomycetes</taxon>
        <taxon>Pleosporomycetidae</taxon>
        <taxon>Pleosporales</taxon>
        <taxon>Pleosporineae</taxon>
        <taxon>Didymellaceae</taxon>
        <taxon>Boeremia</taxon>
    </lineage>
</organism>
<accession>A0ACC2HYV4</accession>
<gene>
    <name evidence="1" type="ORF">OPT61_g8696</name>
</gene>
<keyword evidence="2" id="KW-1185">Reference proteome</keyword>
<comment type="caution">
    <text evidence="1">The sequence shown here is derived from an EMBL/GenBank/DDBJ whole genome shotgun (WGS) entry which is preliminary data.</text>
</comment>
<evidence type="ECO:0000313" key="2">
    <source>
        <dbReference type="Proteomes" id="UP001153331"/>
    </source>
</evidence>
<proteinExistence type="predicted"/>
<evidence type="ECO:0000313" key="1">
    <source>
        <dbReference type="EMBL" id="KAJ8107686.1"/>
    </source>
</evidence>
<dbReference type="Proteomes" id="UP001153331">
    <property type="component" value="Unassembled WGS sequence"/>
</dbReference>
<reference evidence="1" key="1">
    <citation type="submission" date="2022-11" db="EMBL/GenBank/DDBJ databases">
        <title>Genome Sequence of Boeremia exigua.</title>
        <authorList>
            <person name="Buettner E."/>
        </authorList>
    </citation>
    <scope>NUCLEOTIDE SEQUENCE</scope>
    <source>
        <strain evidence="1">CU02</strain>
    </source>
</reference>
<sequence>MSAPAALEIAEHDEAGNVVATYLTSGDARVDVVVRNFLGEMRGPQAPKLTHAGTSRNAEQCAAAAGSFPAGGVSTQRHAGLCTIYVCRPHTCTPAPSNTPGLAPGFLLVDSGAARVARCAGGRGRGRLDGVAHQRAAAFHRAGVAGARGYDSVCAPSWDCAGA</sequence>
<protein>
    <submittedName>
        <fullName evidence="1">Uncharacterized protein</fullName>
    </submittedName>
</protein>